<organism evidence="2">
    <name type="scientific">viral metagenome</name>
    <dbReference type="NCBI Taxonomy" id="1070528"/>
    <lineage>
        <taxon>unclassified sequences</taxon>
        <taxon>metagenomes</taxon>
        <taxon>organismal metagenomes</taxon>
    </lineage>
</organism>
<dbReference type="InterPro" id="IPR036047">
    <property type="entry name" value="F-box-like_dom_sf"/>
</dbReference>
<proteinExistence type="predicted"/>
<accession>A0A6C0CBX9</accession>
<dbReference type="PROSITE" id="PS50181">
    <property type="entry name" value="FBOX"/>
    <property type="match status" value="1"/>
</dbReference>
<sequence>MISLPDDILRHIFYILNKNDLYSYISLSKRFNTLFSQSQLARLMLTNKIHNYNPLNKCVNANCYRVTKDIFYNVYMRHNTLYRHSHQRAINKKTIIHKRLNYEVISPYCYICLMTYVLNEDIPKYVL</sequence>
<protein>
    <recommendedName>
        <fullName evidence="1">F-box domain-containing protein</fullName>
    </recommendedName>
</protein>
<reference evidence="2" key="1">
    <citation type="journal article" date="2020" name="Nature">
        <title>Giant virus diversity and host interactions through global metagenomics.</title>
        <authorList>
            <person name="Schulz F."/>
            <person name="Roux S."/>
            <person name="Paez-Espino D."/>
            <person name="Jungbluth S."/>
            <person name="Walsh D.A."/>
            <person name="Denef V.J."/>
            <person name="McMahon K.D."/>
            <person name="Konstantinidis K.T."/>
            <person name="Eloe-Fadrosh E.A."/>
            <person name="Kyrpides N.C."/>
            <person name="Woyke T."/>
        </authorList>
    </citation>
    <scope>NUCLEOTIDE SEQUENCE</scope>
    <source>
        <strain evidence="2">GVMAG-M-3300020523-10</strain>
    </source>
</reference>
<dbReference type="InterPro" id="IPR001810">
    <property type="entry name" value="F-box_dom"/>
</dbReference>
<dbReference type="Pfam" id="PF00646">
    <property type="entry name" value="F-box"/>
    <property type="match status" value="1"/>
</dbReference>
<evidence type="ECO:0000313" key="2">
    <source>
        <dbReference type="EMBL" id="QHT01843.1"/>
    </source>
</evidence>
<name>A0A6C0CBX9_9ZZZZ</name>
<dbReference type="AlphaFoldDB" id="A0A6C0CBX9"/>
<feature type="domain" description="F-box" evidence="1">
    <location>
        <begin position="1"/>
        <end position="44"/>
    </location>
</feature>
<dbReference type="EMBL" id="MN739382">
    <property type="protein sequence ID" value="QHT01843.1"/>
    <property type="molecule type" value="Genomic_DNA"/>
</dbReference>
<evidence type="ECO:0000259" key="1">
    <source>
        <dbReference type="PROSITE" id="PS50181"/>
    </source>
</evidence>
<dbReference type="SUPFAM" id="SSF81383">
    <property type="entry name" value="F-box domain"/>
    <property type="match status" value="1"/>
</dbReference>